<keyword evidence="2" id="KW-0347">Helicase</keyword>
<gene>
    <name evidence="2" type="ORF">HGI39_12845</name>
</gene>
<reference evidence="2" key="1">
    <citation type="submission" date="2020-04" db="EMBL/GenBank/DDBJ databases">
        <authorList>
            <person name="Brown S."/>
        </authorList>
    </citation>
    <scope>NUCLEOTIDE SEQUENCE</scope>
    <source>
        <strain evidence="2">DJ015</strain>
    </source>
</reference>
<evidence type="ECO:0000313" key="3">
    <source>
        <dbReference type="Proteomes" id="UP001194098"/>
    </source>
</evidence>
<evidence type="ECO:0000259" key="1">
    <source>
        <dbReference type="Pfam" id="PF04326"/>
    </source>
</evidence>
<dbReference type="GO" id="GO:0004386">
    <property type="term" value="F:helicase activity"/>
    <property type="evidence" value="ECO:0007669"/>
    <property type="project" value="UniProtKB-KW"/>
</dbReference>
<dbReference type="Pfam" id="PF04326">
    <property type="entry name" value="SLFN_AlbA_2"/>
    <property type="match status" value="1"/>
</dbReference>
<dbReference type="InterPro" id="IPR038475">
    <property type="entry name" value="RecG_C_sf"/>
</dbReference>
<dbReference type="InterPro" id="IPR007421">
    <property type="entry name" value="Schlafen_AlbA_2_dom"/>
</dbReference>
<name>A0AAW3WAT7_CLOBE</name>
<reference evidence="2" key="2">
    <citation type="journal article" date="2022" name="Nat. Biotechnol.">
        <title>Carbon-negative production of acetone and isopropanol by gas fermentation at industrial pilot scale.</title>
        <authorList>
            <person name="Liew F.E."/>
            <person name="Nogle R."/>
            <person name="Abdalla T."/>
            <person name="Rasor B.J."/>
            <person name="Canter C."/>
            <person name="Jensen R.O."/>
            <person name="Wang L."/>
            <person name="Strutz J."/>
            <person name="Chirania P."/>
            <person name="De Tissera S."/>
            <person name="Mueller A.P."/>
            <person name="Ruan Z."/>
            <person name="Gao A."/>
            <person name="Tran L."/>
            <person name="Engle N.L."/>
            <person name="Bromley J.C."/>
            <person name="Daniell J."/>
            <person name="Conrado R."/>
            <person name="Tschaplinski T.J."/>
            <person name="Giannone R.J."/>
            <person name="Hettich R.L."/>
            <person name="Karim A.S."/>
            <person name="Simpson S.D."/>
            <person name="Brown S.D."/>
            <person name="Leang C."/>
            <person name="Jewett M.C."/>
            <person name="Kopke M."/>
        </authorList>
    </citation>
    <scope>NUCLEOTIDE SEQUENCE</scope>
    <source>
        <strain evidence="2">DJ015</strain>
    </source>
</reference>
<dbReference type="InterPro" id="IPR038461">
    <property type="entry name" value="Schlafen_AlbA_2_dom_sf"/>
</dbReference>
<accession>A0AAW3WAT7</accession>
<keyword evidence="2" id="KW-0067">ATP-binding</keyword>
<dbReference type="Gene3D" id="3.30.565.60">
    <property type="match status" value="1"/>
</dbReference>
<feature type="domain" description="Schlafen AlbA-2" evidence="1">
    <location>
        <begin position="36"/>
        <end position="153"/>
    </location>
</feature>
<evidence type="ECO:0000313" key="2">
    <source>
        <dbReference type="EMBL" id="MBC2475583.1"/>
    </source>
</evidence>
<protein>
    <submittedName>
        <fullName evidence="2">ATP-dependent DNA helicase RecG</fullName>
    </submittedName>
</protein>
<dbReference type="Gene3D" id="3.30.950.30">
    <property type="entry name" value="Schlafen, AAA domain"/>
    <property type="match status" value="1"/>
</dbReference>
<dbReference type="PANTHER" id="PTHR30595:SF6">
    <property type="entry name" value="SCHLAFEN ALBA-2 DOMAIN-CONTAINING PROTEIN"/>
    <property type="match status" value="1"/>
</dbReference>
<dbReference type="PANTHER" id="PTHR30595">
    <property type="entry name" value="GLPR-RELATED TRANSCRIPTIONAL REPRESSOR"/>
    <property type="match status" value="1"/>
</dbReference>
<keyword evidence="2" id="KW-0378">Hydrolase</keyword>
<organism evidence="2 3">
    <name type="scientific">Clostridium beijerinckii</name>
    <name type="common">Clostridium MP</name>
    <dbReference type="NCBI Taxonomy" id="1520"/>
    <lineage>
        <taxon>Bacteria</taxon>
        <taxon>Bacillati</taxon>
        <taxon>Bacillota</taxon>
        <taxon>Clostridia</taxon>
        <taxon>Eubacteriales</taxon>
        <taxon>Clostridiaceae</taxon>
        <taxon>Clostridium</taxon>
    </lineage>
</organism>
<dbReference type="Pfam" id="PF13749">
    <property type="entry name" value="HATPase_c_4"/>
    <property type="match status" value="1"/>
</dbReference>
<sequence>MIKLENIKLNKEGRITVIVSKYNSKITDKFLGEAIEDQYFDRKSSKIKPKDIAAHLCAFANANGGCLAIGISDDKKIEGFNGIGDEKINDFQKVPFDLCNPTPKHKTEILEINNEKGELDKVLLFHVESSTNKIIKTSSNDVYLRIGDSSKKLTYEDIKNLEYDKGERLYEEELVERSSLDDIDTELLLEYKKKVNSNLSDKEILEARGFIYKDQLTVAGTVLFAKNPEKFIPNCKIRFIRYDGLEGQVGTEMNIIKDISIYGPLHRMIDEAKRVISTQLRDFNALDPNTGKFDTVTEYPEFAWQEGIVNAVTHRDYSIKGEHIKVIMYDDRLEILSPGKLPNIVNITNLKHTRYSRNPKIARILSEFGWVKELNEGIKRIYKEMSEYFLDNPKFTEPNNNSLLLTLKNNIVMRRMRNMEQMTSLFTKDLWDSLSKHEIKAIELAYINGKVTTKDLQEKIDRSPKIARKVLDSLKTKGVFEWNGTSTNDPKQYYELKK</sequence>
<comment type="caution">
    <text evidence="2">The sequence shown here is derived from an EMBL/GenBank/DDBJ whole genome shotgun (WGS) entry which is preliminary data.</text>
</comment>
<keyword evidence="2" id="KW-0547">Nucleotide-binding</keyword>
<dbReference type="Proteomes" id="UP001194098">
    <property type="component" value="Unassembled WGS sequence"/>
</dbReference>
<proteinExistence type="predicted"/>
<dbReference type="EMBL" id="JABAGV010000030">
    <property type="protein sequence ID" value="MBC2475583.1"/>
    <property type="molecule type" value="Genomic_DNA"/>
</dbReference>
<dbReference type="AlphaFoldDB" id="A0AAW3WAT7"/>